<dbReference type="Gene3D" id="1.10.10.10">
    <property type="entry name" value="Winged helix-like DNA-binding domain superfamily/Winged helix DNA-binding domain"/>
    <property type="match status" value="1"/>
</dbReference>
<name>A0AAV9IMD2_9RHOD</name>
<dbReference type="SUPFAM" id="SSF46785">
    <property type="entry name" value="Winged helix' DNA-binding domain"/>
    <property type="match status" value="1"/>
</dbReference>
<comment type="similarity">
    <text evidence="1 5">Belongs to the E2F/DP family.</text>
</comment>
<dbReference type="SMART" id="SM01372">
    <property type="entry name" value="E2F_TDP"/>
    <property type="match status" value="1"/>
</dbReference>
<dbReference type="EMBL" id="JANCYU010000065">
    <property type="protein sequence ID" value="KAK4528514.1"/>
    <property type="molecule type" value="Genomic_DNA"/>
</dbReference>
<organism evidence="7 8">
    <name type="scientific">Galdieria yellowstonensis</name>
    <dbReference type="NCBI Taxonomy" id="3028027"/>
    <lineage>
        <taxon>Eukaryota</taxon>
        <taxon>Rhodophyta</taxon>
        <taxon>Bangiophyceae</taxon>
        <taxon>Galdieriales</taxon>
        <taxon>Galdieriaceae</taxon>
        <taxon>Galdieria</taxon>
    </lineage>
</organism>
<dbReference type="InterPro" id="IPR036390">
    <property type="entry name" value="WH_DNA-bd_sf"/>
</dbReference>
<dbReference type="InterPro" id="IPR015633">
    <property type="entry name" value="E2F"/>
</dbReference>
<evidence type="ECO:0000256" key="3">
    <source>
        <dbReference type="ARBA" id="ARBA00023125"/>
    </source>
</evidence>
<dbReference type="PANTHER" id="PTHR12081:SF18">
    <property type="entry name" value="TRANSCRIPTION FACTOR E2F2-RELATED"/>
    <property type="match status" value="1"/>
</dbReference>
<evidence type="ECO:0000256" key="5">
    <source>
        <dbReference type="RuleBase" id="RU003796"/>
    </source>
</evidence>
<evidence type="ECO:0000256" key="1">
    <source>
        <dbReference type="ARBA" id="ARBA00010940"/>
    </source>
</evidence>
<evidence type="ECO:0000259" key="6">
    <source>
        <dbReference type="SMART" id="SM01372"/>
    </source>
</evidence>
<dbReference type="Proteomes" id="UP001300502">
    <property type="component" value="Unassembled WGS sequence"/>
</dbReference>
<comment type="caution">
    <text evidence="7">The sequence shown here is derived from an EMBL/GenBank/DDBJ whole genome shotgun (WGS) entry which is preliminary data.</text>
</comment>
<sequence>MDDVLRTLTPLLRRNRQQDGNDMLNNHKELIPMITTRARGSLVKKTLFTDNASADSSRFERQRPPQRASAAMALRNWKNQIYADMDATESTLCSSTGKRSRRRRNLGRRSKARTSLYILTLQFLDMLSSEGLVNLNEASNILGAKKRRLYDITCVLYAMGYVCKPMKNFVEYRPSHHSVSDDLDFSTSVSFSSEKDKSGFAGLTRSSNYVSLNLIDDVSNEIVRNHSSEDGYITVVLAGVDMKHVNITRSEDNQVEMEVAFQSDDPHNFLFWRETTSINNKSSKWHKVYMFQIELGFRPIQEYMEDMLSGEHTSRPFTELYFHEHLETPLASIPMEESAAEYLDNMEGTQDLLVSLLDDEEKDSNSCEFDTLHCLTTPVKSKA</sequence>
<evidence type="ECO:0000256" key="4">
    <source>
        <dbReference type="ARBA" id="ARBA00023163"/>
    </source>
</evidence>
<dbReference type="Pfam" id="PF02319">
    <property type="entry name" value="WHD_E2F_TDP"/>
    <property type="match status" value="1"/>
</dbReference>
<keyword evidence="3 5" id="KW-0238">DNA-binding</keyword>
<dbReference type="GO" id="GO:0000981">
    <property type="term" value="F:DNA-binding transcription factor activity, RNA polymerase II-specific"/>
    <property type="evidence" value="ECO:0007669"/>
    <property type="project" value="TreeGrafter"/>
</dbReference>
<evidence type="ECO:0000313" key="8">
    <source>
        <dbReference type="Proteomes" id="UP001300502"/>
    </source>
</evidence>
<keyword evidence="8" id="KW-1185">Reference proteome</keyword>
<reference evidence="7 8" key="1">
    <citation type="submission" date="2022-07" db="EMBL/GenBank/DDBJ databases">
        <title>Genome-wide signatures of adaptation to extreme environments.</title>
        <authorList>
            <person name="Cho C.H."/>
            <person name="Yoon H.S."/>
        </authorList>
    </citation>
    <scope>NUCLEOTIDE SEQUENCE [LARGE SCALE GENOMIC DNA]</scope>
    <source>
        <strain evidence="7 8">108.79 E11</strain>
    </source>
</reference>
<dbReference type="GO" id="GO:0090575">
    <property type="term" value="C:RNA polymerase II transcription regulator complex"/>
    <property type="evidence" value="ECO:0007669"/>
    <property type="project" value="TreeGrafter"/>
</dbReference>
<comment type="subcellular location">
    <subcellularLocation>
        <location evidence="5">Nucleus</location>
    </subcellularLocation>
</comment>
<evidence type="ECO:0000256" key="2">
    <source>
        <dbReference type="ARBA" id="ARBA00023015"/>
    </source>
</evidence>
<proteinExistence type="inferred from homology"/>
<dbReference type="PANTHER" id="PTHR12081">
    <property type="entry name" value="TRANSCRIPTION FACTOR E2F"/>
    <property type="match status" value="1"/>
</dbReference>
<accession>A0AAV9IMD2</accession>
<dbReference type="AlphaFoldDB" id="A0AAV9IMD2"/>
<dbReference type="GO" id="GO:0000978">
    <property type="term" value="F:RNA polymerase II cis-regulatory region sequence-specific DNA binding"/>
    <property type="evidence" value="ECO:0007669"/>
    <property type="project" value="InterPro"/>
</dbReference>
<keyword evidence="5" id="KW-0539">Nucleus</keyword>
<dbReference type="InterPro" id="IPR036388">
    <property type="entry name" value="WH-like_DNA-bd_sf"/>
</dbReference>
<protein>
    <recommendedName>
        <fullName evidence="6">E2F/DP family winged-helix DNA-binding domain-containing protein</fullName>
    </recommendedName>
</protein>
<gene>
    <name evidence="7" type="ORF">GAYE_SCF59G6458</name>
</gene>
<dbReference type="InterPro" id="IPR003316">
    <property type="entry name" value="E2F_WHTH_DNA-bd_dom"/>
</dbReference>
<evidence type="ECO:0000313" key="7">
    <source>
        <dbReference type="EMBL" id="KAK4528514.1"/>
    </source>
</evidence>
<keyword evidence="4 5" id="KW-0804">Transcription</keyword>
<feature type="domain" description="E2F/DP family winged-helix DNA-binding" evidence="6">
    <location>
        <begin position="111"/>
        <end position="174"/>
    </location>
</feature>
<keyword evidence="2 5" id="KW-0805">Transcription regulation</keyword>